<keyword evidence="1" id="KW-0812">Transmembrane</keyword>
<evidence type="ECO:0000256" key="1">
    <source>
        <dbReference type="SAM" id="Phobius"/>
    </source>
</evidence>
<dbReference type="AlphaFoldDB" id="A0A1H3A7N4"/>
<keyword evidence="3" id="KW-1185">Reference proteome</keyword>
<protein>
    <submittedName>
        <fullName evidence="2">Uncharacterized protein</fullName>
    </submittedName>
</protein>
<keyword evidence="1" id="KW-1133">Transmembrane helix</keyword>
<dbReference type="Gene3D" id="1.20.1250.20">
    <property type="entry name" value="MFS general substrate transporter like domains"/>
    <property type="match status" value="1"/>
</dbReference>
<dbReference type="EMBL" id="FNNZ01000018">
    <property type="protein sequence ID" value="SDX25727.1"/>
    <property type="molecule type" value="Genomic_DNA"/>
</dbReference>
<evidence type="ECO:0000313" key="2">
    <source>
        <dbReference type="EMBL" id="SDX25727.1"/>
    </source>
</evidence>
<name>A0A1H3A7N4_THIRO</name>
<keyword evidence="1" id="KW-0472">Membrane</keyword>
<sequence length="124" mass="13538">MTDKLDQDPKDRSAWLASYLGISQFVLVLSWTVYAVFLPDLLASVGIDKRWSGWVLLADQVLFACFDIAAGFAADRGFRVFARLAPVVLATTVSAVSDFDGFAIKLRDRGRRSAPPVSRGRGVG</sequence>
<feature type="transmembrane region" description="Helical" evidence="1">
    <location>
        <begin position="20"/>
        <end position="42"/>
    </location>
</feature>
<dbReference type="SUPFAM" id="SSF103473">
    <property type="entry name" value="MFS general substrate transporter"/>
    <property type="match status" value="1"/>
</dbReference>
<reference evidence="3" key="1">
    <citation type="submission" date="2016-10" db="EMBL/GenBank/DDBJ databases">
        <authorList>
            <person name="Varghese N."/>
            <person name="Submissions S."/>
        </authorList>
    </citation>
    <scope>NUCLEOTIDE SEQUENCE [LARGE SCALE GENOMIC DNA]</scope>
    <source>
        <strain evidence="3">DSM 217</strain>
    </source>
</reference>
<feature type="transmembrane region" description="Helical" evidence="1">
    <location>
        <begin position="54"/>
        <end position="74"/>
    </location>
</feature>
<evidence type="ECO:0000313" key="3">
    <source>
        <dbReference type="Proteomes" id="UP000198816"/>
    </source>
</evidence>
<accession>A0A1H3A7N4</accession>
<dbReference type="STRING" id="1058.SAMN05421783_118110"/>
<feature type="non-terminal residue" evidence="2">
    <location>
        <position position="124"/>
    </location>
</feature>
<organism evidence="2 3">
    <name type="scientific">Thiocapsa roseopersicina</name>
    <dbReference type="NCBI Taxonomy" id="1058"/>
    <lineage>
        <taxon>Bacteria</taxon>
        <taxon>Pseudomonadati</taxon>
        <taxon>Pseudomonadota</taxon>
        <taxon>Gammaproteobacteria</taxon>
        <taxon>Chromatiales</taxon>
        <taxon>Chromatiaceae</taxon>
        <taxon>Thiocapsa</taxon>
    </lineage>
</organism>
<dbReference type="Proteomes" id="UP000198816">
    <property type="component" value="Unassembled WGS sequence"/>
</dbReference>
<dbReference type="InterPro" id="IPR036259">
    <property type="entry name" value="MFS_trans_sf"/>
</dbReference>
<proteinExistence type="predicted"/>
<gene>
    <name evidence="2" type="ORF">SAMN05421783_118110</name>
</gene>